<evidence type="ECO:0000313" key="3">
    <source>
        <dbReference type="Proteomes" id="UP000199032"/>
    </source>
</evidence>
<dbReference type="EMBL" id="CZQA01000008">
    <property type="protein sequence ID" value="CUS34949.1"/>
    <property type="molecule type" value="Genomic_DNA"/>
</dbReference>
<dbReference type="Proteomes" id="UP000199032">
    <property type="component" value="Unassembled WGS sequence"/>
</dbReference>
<dbReference type="InterPro" id="IPR024623">
    <property type="entry name" value="YtxH"/>
</dbReference>
<dbReference type="PANTHER" id="PTHR35792:SF2">
    <property type="entry name" value="GENERAL STRESS PROTEIN"/>
    <property type="match status" value="1"/>
</dbReference>
<dbReference type="AlphaFoldDB" id="A0A0S4LBN9"/>
<accession>A0A0S4LBN9</accession>
<evidence type="ECO:0000256" key="1">
    <source>
        <dbReference type="SAM" id="Phobius"/>
    </source>
</evidence>
<keyword evidence="3" id="KW-1185">Reference proteome</keyword>
<sequence>MADERGASTAVLLAFLSGAAMGAVMGLLLAPQTGSESRDRLRGYARRAETDLRDLAGRAGEVFEEAVDQGREFVESKRSVLRDAFDAGREAMKRERGHVQDEGAERG</sequence>
<name>A0A0S4LBN9_9BACT</name>
<dbReference type="STRING" id="1742972.COMA1_20049"/>
<organism evidence="2 3">
    <name type="scientific">Candidatus Nitrospira nitrosa</name>
    <dbReference type="NCBI Taxonomy" id="1742972"/>
    <lineage>
        <taxon>Bacteria</taxon>
        <taxon>Pseudomonadati</taxon>
        <taxon>Nitrospirota</taxon>
        <taxon>Nitrospiria</taxon>
        <taxon>Nitrospirales</taxon>
        <taxon>Nitrospiraceae</taxon>
        <taxon>Nitrospira</taxon>
    </lineage>
</organism>
<keyword evidence="1" id="KW-1133">Transmembrane helix</keyword>
<keyword evidence="1" id="KW-0472">Membrane</keyword>
<protein>
    <recommendedName>
        <fullName evidence="4">YtxH domain-containing protein</fullName>
    </recommendedName>
</protein>
<evidence type="ECO:0008006" key="4">
    <source>
        <dbReference type="Google" id="ProtNLM"/>
    </source>
</evidence>
<dbReference type="RefSeq" id="WP_176697961.1">
    <property type="nucleotide sequence ID" value="NZ_CZQA01000008.1"/>
</dbReference>
<gene>
    <name evidence="2" type="ORF">COMA1_20049</name>
</gene>
<dbReference type="Pfam" id="PF12732">
    <property type="entry name" value="YtxH"/>
    <property type="match status" value="1"/>
</dbReference>
<feature type="transmembrane region" description="Helical" evidence="1">
    <location>
        <begin position="6"/>
        <end position="30"/>
    </location>
</feature>
<keyword evidence="1" id="KW-0812">Transmembrane</keyword>
<dbReference type="PANTHER" id="PTHR35792">
    <property type="entry name" value="GENERAL STRESS PROTEIN"/>
    <property type="match status" value="1"/>
</dbReference>
<dbReference type="InterPro" id="IPR052928">
    <property type="entry name" value="Desiccation-related_membrane"/>
</dbReference>
<proteinExistence type="predicted"/>
<evidence type="ECO:0000313" key="2">
    <source>
        <dbReference type="EMBL" id="CUS34949.1"/>
    </source>
</evidence>
<reference evidence="2 3" key="1">
    <citation type="submission" date="2015-10" db="EMBL/GenBank/DDBJ databases">
        <authorList>
            <person name="Gilbert D.G."/>
        </authorList>
    </citation>
    <scope>NUCLEOTIDE SEQUENCE [LARGE SCALE GENOMIC DNA]</scope>
    <source>
        <strain evidence="2">COMA1</strain>
    </source>
</reference>